<name>A0ACB8T4N2_9AGAM</name>
<comment type="caution">
    <text evidence="1">The sequence shown here is derived from an EMBL/GenBank/DDBJ whole genome shotgun (WGS) entry which is preliminary data.</text>
</comment>
<sequence>MRQAEIEKERRMRAALQQLYSQRRRDEEDAAERPCVADKVQVNNIHAMSEDGSADGTSSQPQPQMRRTTSASPRRASPQRAAEPSHTTIPIRSPSPQPPTHKARTPSPPRIPTSPPASPPKLSEEQLSAGARIAEFYRRAKSMHAVRALNSKFDARLAYTAPNKPLHAYTEALIRLLNELDAVQSWGDRAVREERRDLARLVEGEAARVERWWKGVWKAHCERPADVEMGEADEGSTLPLQTSLPEVEVIEPVPTLQDQPPTPSATVPANPQVSSESAPSTAVDDAPMDEDPQAPRLDDPETLPIIEEPAPGVAFLPSEPLDAPSSSNDAIVPSSDDGDGFVLIDDVDHKSEGGELQLAP</sequence>
<evidence type="ECO:0000313" key="2">
    <source>
        <dbReference type="Proteomes" id="UP000814140"/>
    </source>
</evidence>
<dbReference type="Proteomes" id="UP000814140">
    <property type="component" value="Unassembled WGS sequence"/>
</dbReference>
<accession>A0ACB8T4N2</accession>
<proteinExistence type="predicted"/>
<protein>
    <submittedName>
        <fullName evidence="1">Uncharacterized protein</fullName>
    </submittedName>
</protein>
<evidence type="ECO:0000313" key="1">
    <source>
        <dbReference type="EMBL" id="KAI0063357.1"/>
    </source>
</evidence>
<gene>
    <name evidence="1" type="ORF">BV25DRAFT_1824444</name>
</gene>
<reference evidence="1" key="1">
    <citation type="submission" date="2021-03" db="EMBL/GenBank/DDBJ databases">
        <authorList>
            <consortium name="DOE Joint Genome Institute"/>
            <person name="Ahrendt S."/>
            <person name="Looney B.P."/>
            <person name="Miyauchi S."/>
            <person name="Morin E."/>
            <person name="Drula E."/>
            <person name="Courty P.E."/>
            <person name="Chicoki N."/>
            <person name="Fauchery L."/>
            <person name="Kohler A."/>
            <person name="Kuo A."/>
            <person name="Labutti K."/>
            <person name="Pangilinan J."/>
            <person name="Lipzen A."/>
            <person name="Riley R."/>
            <person name="Andreopoulos W."/>
            <person name="He G."/>
            <person name="Johnson J."/>
            <person name="Barry K.W."/>
            <person name="Grigoriev I.V."/>
            <person name="Nagy L."/>
            <person name="Hibbett D."/>
            <person name="Henrissat B."/>
            <person name="Matheny P.B."/>
            <person name="Labbe J."/>
            <person name="Martin F."/>
        </authorList>
    </citation>
    <scope>NUCLEOTIDE SEQUENCE</scope>
    <source>
        <strain evidence="1">HHB10654</strain>
    </source>
</reference>
<reference evidence="1" key="2">
    <citation type="journal article" date="2022" name="New Phytol.">
        <title>Evolutionary transition to the ectomycorrhizal habit in the genomes of a hyperdiverse lineage of mushroom-forming fungi.</title>
        <authorList>
            <person name="Looney B."/>
            <person name="Miyauchi S."/>
            <person name="Morin E."/>
            <person name="Drula E."/>
            <person name="Courty P.E."/>
            <person name="Kohler A."/>
            <person name="Kuo A."/>
            <person name="LaButti K."/>
            <person name="Pangilinan J."/>
            <person name="Lipzen A."/>
            <person name="Riley R."/>
            <person name="Andreopoulos W."/>
            <person name="He G."/>
            <person name="Johnson J."/>
            <person name="Nolan M."/>
            <person name="Tritt A."/>
            <person name="Barry K.W."/>
            <person name="Grigoriev I.V."/>
            <person name="Nagy L.G."/>
            <person name="Hibbett D."/>
            <person name="Henrissat B."/>
            <person name="Matheny P.B."/>
            <person name="Labbe J."/>
            <person name="Martin F.M."/>
        </authorList>
    </citation>
    <scope>NUCLEOTIDE SEQUENCE</scope>
    <source>
        <strain evidence="1">HHB10654</strain>
    </source>
</reference>
<dbReference type="EMBL" id="MU277203">
    <property type="protein sequence ID" value="KAI0063357.1"/>
    <property type="molecule type" value="Genomic_DNA"/>
</dbReference>
<organism evidence="1 2">
    <name type="scientific">Artomyces pyxidatus</name>
    <dbReference type="NCBI Taxonomy" id="48021"/>
    <lineage>
        <taxon>Eukaryota</taxon>
        <taxon>Fungi</taxon>
        <taxon>Dikarya</taxon>
        <taxon>Basidiomycota</taxon>
        <taxon>Agaricomycotina</taxon>
        <taxon>Agaricomycetes</taxon>
        <taxon>Russulales</taxon>
        <taxon>Auriscalpiaceae</taxon>
        <taxon>Artomyces</taxon>
    </lineage>
</organism>
<keyword evidence="2" id="KW-1185">Reference proteome</keyword>